<dbReference type="InterPro" id="IPR027417">
    <property type="entry name" value="P-loop_NTPase"/>
</dbReference>
<dbReference type="InterPro" id="IPR045063">
    <property type="entry name" value="Dynamin_N"/>
</dbReference>
<organism evidence="3 4">
    <name type="scientific">Actinocatenispora comari</name>
    <dbReference type="NCBI Taxonomy" id="2807577"/>
    <lineage>
        <taxon>Bacteria</taxon>
        <taxon>Bacillati</taxon>
        <taxon>Actinomycetota</taxon>
        <taxon>Actinomycetes</taxon>
        <taxon>Micromonosporales</taxon>
        <taxon>Micromonosporaceae</taxon>
        <taxon>Actinocatenispora</taxon>
    </lineage>
</organism>
<comment type="caution">
    <text evidence="3">The sequence shown here is derived from an EMBL/GenBank/DDBJ whole genome shotgun (WGS) entry which is preliminary data.</text>
</comment>
<dbReference type="InterPro" id="IPR051943">
    <property type="entry name" value="TRAFAC_Dynamin-like_GTPase"/>
</dbReference>
<sequence length="588" mass="63504">MADTSLGDRLGPVLDGLTALADGPDAAELAELRGRLAAQRFRLLVVGEAKRGKSTLINALLGRPLLPSGVTPVTALPTELRYGQTEQLVVSYLDGTSAHRPLADLPRFVTEQHNPGNVLEVARVTAYLPAPALADGVEIVDTPGTGSVFAHNTTEATAVLSTMDAAVLVLSADPPLSGSERDLLQRVHERSVALFVALNKVERLRADERDEALEFVRKHLADAVAGDPIAVYPLSARDALTARAGRDAAGLADSGLPALERDLYGYLDTHRIADLHRSLARHADRIAAQLTDAAALTLRSAELTTRQDGDRVARFRRQVSALDHHAADAAAIVTAGTELVLATLNRAAPQDTLEATRTLRADLTGWWEGREVTALPPARYEDAGREYLVEQIRSVVDGWRIQWENTATAELRELDERLTAALEERLAAVRDTARDELGLSLALPMPAESLLPQVDVDLAFGAEVGMTVAVGDTVRRHLMPGQLGRTMARRHLLDELDILVGKQFGRTRSALQDAITTASRQLRALARRRAEDAVSGLVAALDAANAMAEASDADDQRRALLDRIERLRALRAELVRIVEVSDVASGRR</sequence>
<evidence type="ECO:0000313" key="3">
    <source>
        <dbReference type="EMBL" id="GIL25452.1"/>
    </source>
</evidence>
<dbReference type="Pfam" id="PF00350">
    <property type="entry name" value="Dynamin_N"/>
    <property type="match status" value="1"/>
</dbReference>
<dbReference type="EMBL" id="BOPO01000006">
    <property type="protein sequence ID" value="GIL25452.1"/>
    <property type="molecule type" value="Genomic_DNA"/>
</dbReference>
<dbReference type="SUPFAM" id="SSF52540">
    <property type="entry name" value="P-loop containing nucleoside triphosphate hydrolases"/>
    <property type="match status" value="1"/>
</dbReference>
<keyword evidence="4" id="KW-1185">Reference proteome</keyword>
<evidence type="ECO:0000256" key="1">
    <source>
        <dbReference type="SAM" id="Coils"/>
    </source>
</evidence>
<keyword evidence="1" id="KW-0175">Coiled coil</keyword>
<dbReference type="RefSeq" id="WP_207123065.1">
    <property type="nucleotide sequence ID" value="NZ_BOPO01000006.1"/>
</dbReference>
<dbReference type="PANTHER" id="PTHR43681">
    <property type="entry name" value="TRANSMEMBRANE GTPASE FZO"/>
    <property type="match status" value="1"/>
</dbReference>
<feature type="domain" description="Dynamin N-terminal" evidence="2">
    <location>
        <begin position="44"/>
        <end position="187"/>
    </location>
</feature>
<protein>
    <recommendedName>
        <fullName evidence="2">Dynamin N-terminal domain-containing protein</fullName>
    </recommendedName>
</protein>
<dbReference type="PANTHER" id="PTHR43681:SF1">
    <property type="entry name" value="SARCALUMENIN"/>
    <property type="match status" value="1"/>
</dbReference>
<proteinExistence type="predicted"/>
<reference evidence="4" key="1">
    <citation type="journal article" date="2021" name="Int. J. Syst. Evol. Microbiol.">
        <title>Actinocatenispora comari sp. nov., an endophytic actinomycete isolated from aerial parts of Comarum salesowianum.</title>
        <authorList>
            <person name="Oyunbileg N."/>
            <person name="Iizaka Y."/>
            <person name="Hamada M."/>
            <person name="Davaapurev B.O."/>
            <person name="Fukumoto A."/>
            <person name="Tsetseg B."/>
            <person name="Kato F."/>
            <person name="Tamura T."/>
            <person name="Batkhuu J."/>
            <person name="Anzai Y."/>
        </authorList>
    </citation>
    <scope>NUCLEOTIDE SEQUENCE [LARGE SCALE GENOMIC DNA]</scope>
    <source>
        <strain evidence="4">NUM-2625</strain>
    </source>
</reference>
<dbReference type="AlphaFoldDB" id="A0A8J4A989"/>
<dbReference type="Proteomes" id="UP000614996">
    <property type="component" value="Unassembled WGS sequence"/>
</dbReference>
<name>A0A8J4A989_9ACTN</name>
<feature type="coiled-coil region" evidence="1">
    <location>
        <begin position="508"/>
        <end position="570"/>
    </location>
</feature>
<evidence type="ECO:0000313" key="4">
    <source>
        <dbReference type="Proteomes" id="UP000614996"/>
    </source>
</evidence>
<evidence type="ECO:0000259" key="2">
    <source>
        <dbReference type="Pfam" id="PF00350"/>
    </source>
</evidence>
<dbReference type="Gene3D" id="3.40.50.300">
    <property type="entry name" value="P-loop containing nucleotide triphosphate hydrolases"/>
    <property type="match status" value="1"/>
</dbReference>
<gene>
    <name evidence="3" type="ORF">NUM_07070</name>
</gene>
<accession>A0A8J4A989</accession>
<dbReference type="CDD" id="cd09912">
    <property type="entry name" value="DLP_2"/>
    <property type="match status" value="1"/>
</dbReference>